<proteinExistence type="predicted"/>
<sequence>MRPVASPELPPEAQPAGLGLRHLDHDAAADEAAYRPARPDERRGLEDLEIDSQITQHGTCRFRKVGK</sequence>
<comment type="caution">
    <text evidence="1">The sequence shown here is derived from an EMBL/GenBank/DDBJ whole genome shotgun (WGS) entry which is preliminary data.</text>
</comment>
<name>A0ABP3EEE9_9ACTN</name>
<evidence type="ECO:0000313" key="2">
    <source>
        <dbReference type="Proteomes" id="UP001500967"/>
    </source>
</evidence>
<protein>
    <submittedName>
        <fullName evidence="1">Uncharacterized protein</fullName>
    </submittedName>
</protein>
<dbReference type="Proteomes" id="UP001500967">
    <property type="component" value="Unassembled WGS sequence"/>
</dbReference>
<reference evidence="2" key="1">
    <citation type="journal article" date="2019" name="Int. J. Syst. Evol. Microbiol.">
        <title>The Global Catalogue of Microorganisms (GCM) 10K type strain sequencing project: providing services to taxonomists for standard genome sequencing and annotation.</title>
        <authorList>
            <consortium name="The Broad Institute Genomics Platform"/>
            <consortium name="The Broad Institute Genome Sequencing Center for Infectious Disease"/>
            <person name="Wu L."/>
            <person name="Ma J."/>
        </authorList>
    </citation>
    <scope>NUCLEOTIDE SEQUENCE [LARGE SCALE GENOMIC DNA]</scope>
    <source>
        <strain evidence="2">JCM 10425</strain>
    </source>
</reference>
<evidence type="ECO:0000313" key="1">
    <source>
        <dbReference type="EMBL" id="GAA0258486.1"/>
    </source>
</evidence>
<accession>A0ABP3EEE9</accession>
<organism evidence="1 2">
    <name type="scientific">Cryptosporangium japonicum</name>
    <dbReference type="NCBI Taxonomy" id="80872"/>
    <lineage>
        <taxon>Bacteria</taxon>
        <taxon>Bacillati</taxon>
        <taxon>Actinomycetota</taxon>
        <taxon>Actinomycetes</taxon>
        <taxon>Cryptosporangiales</taxon>
        <taxon>Cryptosporangiaceae</taxon>
        <taxon>Cryptosporangium</taxon>
    </lineage>
</organism>
<keyword evidence="2" id="KW-1185">Reference proteome</keyword>
<gene>
    <name evidence="1" type="ORF">GCM10009539_49790</name>
</gene>
<dbReference type="EMBL" id="BAAAGX010000018">
    <property type="protein sequence ID" value="GAA0258486.1"/>
    <property type="molecule type" value="Genomic_DNA"/>
</dbReference>